<sequence length="501" mass="55097">MSSLADELAADLDFSDDQAENSDDEQQQQEEEEHKNDPMDTEQDQKKSLSPSSSSSSSSSPSQQEHTSQSVHNVCHFFQNEQTKKTLERIDFFKSKDNETQKLSRAPTEEEEEYKLIVNANSMTADIDGEIQVVHKFIRDHYALRFPELESLILNPMDYARTVKAIGNTEEISTTDLKSILPSATIMVISVTATTTSGKPLSDQEWKMTEEGCDMALKLDAAKKKIIDYVESRMALVAPNMSNVVGSSTAAKLLTAAGGLSAFCKIPACNVQVLGNNKKTNTGFSSASMERHTGYIYGSDMVLAVPSDLRRKATKIIAAKCVLAARIDVMNTSPTGEAGQKMRVDIDQKIEKLQEPPPSKNTKALPVPDEGPKKRRGGKRVRRQKEAYAMTELRAARNRMAFGEAEEEVEYGDESEGLGMAAKQLGKIRASIADKRNKVKVPKKYQQKTYGSSGITSGLASSLAFTPVQGIELIDPQAQAERAKKANEKYFGDGAFSIVKK</sequence>
<evidence type="ECO:0000256" key="9">
    <source>
        <dbReference type="SAM" id="MobiDB-lite"/>
    </source>
</evidence>
<comment type="subcellular location">
    <subcellularLocation>
        <location evidence="1">Nucleus</location>
    </subcellularLocation>
</comment>
<keyword evidence="7" id="KW-0539">Nucleus</keyword>
<dbReference type="AlphaFoldDB" id="A0A8H7VBY7"/>
<dbReference type="SUPFAM" id="SSF89124">
    <property type="entry name" value="Nop domain"/>
    <property type="match status" value="1"/>
</dbReference>
<dbReference type="SMART" id="SM00931">
    <property type="entry name" value="NOSIC"/>
    <property type="match status" value="1"/>
</dbReference>
<feature type="compositionally biased region" description="Low complexity" evidence="9">
    <location>
        <begin position="48"/>
        <end position="62"/>
    </location>
</feature>
<evidence type="ECO:0000256" key="1">
    <source>
        <dbReference type="ARBA" id="ARBA00004123"/>
    </source>
</evidence>
<dbReference type="GO" id="GO:0003723">
    <property type="term" value="F:RNA binding"/>
    <property type="evidence" value="ECO:0007669"/>
    <property type="project" value="UniProtKB-KW"/>
</dbReference>
<dbReference type="OrthoDB" id="4771285at2759"/>
<dbReference type="GO" id="GO:0005687">
    <property type="term" value="C:U4 snRNP"/>
    <property type="evidence" value="ECO:0007669"/>
    <property type="project" value="TreeGrafter"/>
</dbReference>
<dbReference type="InterPro" id="IPR002687">
    <property type="entry name" value="Nop_dom"/>
</dbReference>
<comment type="caution">
    <text evidence="11">The sequence shown here is derived from an EMBL/GenBank/DDBJ whole genome shotgun (WGS) entry which is preliminary data.</text>
</comment>
<feature type="compositionally biased region" description="Basic residues" evidence="9">
    <location>
        <begin position="373"/>
        <end position="383"/>
    </location>
</feature>
<evidence type="ECO:0000256" key="8">
    <source>
        <dbReference type="ARBA" id="ARBA00023274"/>
    </source>
</evidence>
<dbReference type="Gene3D" id="1.10.287.4070">
    <property type="match status" value="1"/>
</dbReference>
<evidence type="ECO:0000256" key="7">
    <source>
        <dbReference type="ARBA" id="ARBA00023242"/>
    </source>
</evidence>
<accession>A0A8H7VBY7</accession>
<feature type="compositionally biased region" description="Basic and acidic residues" evidence="9">
    <location>
        <begin position="32"/>
        <end position="47"/>
    </location>
</feature>
<dbReference type="FunFam" id="1.10.246.90:FF:000002">
    <property type="entry name" value="U4/U6 small nuclear ribonucleoprotein Prp31"/>
    <property type="match status" value="1"/>
</dbReference>
<dbReference type="Pfam" id="PF01798">
    <property type="entry name" value="Nop"/>
    <property type="match status" value="1"/>
</dbReference>
<dbReference type="EMBL" id="JAEPRB010000288">
    <property type="protein sequence ID" value="KAG2217566.1"/>
    <property type="molecule type" value="Genomic_DNA"/>
</dbReference>
<dbReference type="Gene3D" id="1.10.246.90">
    <property type="entry name" value="Nop domain"/>
    <property type="match status" value="1"/>
</dbReference>
<name>A0A8H7VBY7_9FUNG</name>
<evidence type="ECO:0000256" key="4">
    <source>
        <dbReference type="ARBA" id="ARBA00022728"/>
    </source>
</evidence>
<evidence type="ECO:0000256" key="2">
    <source>
        <dbReference type="ARBA" id="ARBA00005572"/>
    </source>
</evidence>
<reference evidence="11 12" key="1">
    <citation type="submission" date="2020-12" db="EMBL/GenBank/DDBJ databases">
        <title>Metabolic potential, ecology and presence of endohyphal bacteria is reflected in genomic diversity of Mucoromycotina.</title>
        <authorList>
            <person name="Muszewska A."/>
            <person name="Okrasinska A."/>
            <person name="Steczkiewicz K."/>
            <person name="Drgas O."/>
            <person name="Orlowska M."/>
            <person name="Perlinska-Lenart U."/>
            <person name="Aleksandrzak-Piekarczyk T."/>
            <person name="Szatraj K."/>
            <person name="Zielenkiewicz U."/>
            <person name="Pilsyk S."/>
            <person name="Malc E."/>
            <person name="Mieczkowski P."/>
            <person name="Kruszewska J.S."/>
            <person name="Biernat P."/>
            <person name="Pawlowska J."/>
        </authorList>
    </citation>
    <scope>NUCLEOTIDE SEQUENCE [LARGE SCALE GENOMIC DNA]</scope>
    <source>
        <strain evidence="11 12">CBS 142.35</strain>
    </source>
</reference>
<feature type="region of interest" description="Disordered" evidence="9">
    <location>
        <begin position="1"/>
        <end position="70"/>
    </location>
</feature>
<dbReference type="InterPro" id="IPR019175">
    <property type="entry name" value="Prp31_C"/>
</dbReference>
<keyword evidence="5" id="KW-0694">RNA-binding</keyword>
<dbReference type="Pfam" id="PF09785">
    <property type="entry name" value="Prp31_C"/>
    <property type="match status" value="1"/>
</dbReference>
<dbReference type="PANTHER" id="PTHR13904">
    <property type="entry name" value="PRE-MRNA SPLICING FACTOR PRP31"/>
    <property type="match status" value="1"/>
</dbReference>
<protein>
    <recommendedName>
        <fullName evidence="10">Nop domain-containing protein</fullName>
    </recommendedName>
</protein>
<evidence type="ECO:0000256" key="5">
    <source>
        <dbReference type="ARBA" id="ARBA00022884"/>
    </source>
</evidence>
<dbReference type="GO" id="GO:0071011">
    <property type="term" value="C:precatalytic spliceosome"/>
    <property type="evidence" value="ECO:0007669"/>
    <property type="project" value="TreeGrafter"/>
</dbReference>
<evidence type="ECO:0000256" key="3">
    <source>
        <dbReference type="ARBA" id="ARBA00022664"/>
    </source>
</evidence>
<feature type="domain" description="Nop" evidence="10">
    <location>
        <begin position="237"/>
        <end position="355"/>
    </location>
</feature>
<dbReference type="InterPro" id="IPR042239">
    <property type="entry name" value="Nop_C"/>
</dbReference>
<dbReference type="InterPro" id="IPR027105">
    <property type="entry name" value="Prp31"/>
</dbReference>
<comment type="similarity">
    <text evidence="2">Belongs to the PRP31 family.</text>
</comment>
<keyword evidence="8" id="KW-0687">Ribonucleoprotein</keyword>
<evidence type="ECO:0000256" key="6">
    <source>
        <dbReference type="ARBA" id="ARBA00023187"/>
    </source>
</evidence>
<dbReference type="GO" id="GO:0000244">
    <property type="term" value="P:spliceosomal tri-snRNP complex assembly"/>
    <property type="evidence" value="ECO:0007669"/>
    <property type="project" value="InterPro"/>
</dbReference>
<dbReference type="PROSITE" id="PS51358">
    <property type="entry name" value="NOP"/>
    <property type="match status" value="1"/>
</dbReference>
<dbReference type="PANTHER" id="PTHR13904:SF0">
    <property type="entry name" value="U4_U6 SMALL NUCLEAR RIBONUCLEOPROTEIN PRP31"/>
    <property type="match status" value="1"/>
</dbReference>
<keyword evidence="3" id="KW-0507">mRNA processing</keyword>
<proteinExistence type="inferred from homology"/>
<dbReference type="InterPro" id="IPR012976">
    <property type="entry name" value="NOSIC"/>
</dbReference>
<feature type="compositionally biased region" description="Acidic residues" evidence="9">
    <location>
        <begin position="8"/>
        <end position="31"/>
    </location>
</feature>
<organism evidence="11 12">
    <name type="scientific">Circinella minor</name>
    <dbReference type="NCBI Taxonomy" id="1195481"/>
    <lineage>
        <taxon>Eukaryota</taxon>
        <taxon>Fungi</taxon>
        <taxon>Fungi incertae sedis</taxon>
        <taxon>Mucoromycota</taxon>
        <taxon>Mucoromycotina</taxon>
        <taxon>Mucoromycetes</taxon>
        <taxon>Mucorales</taxon>
        <taxon>Lichtheimiaceae</taxon>
        <taxon>Circinella</taxon>
    </lineage>
</organism>
<evidence type="ECO:0000313" key="11">
    <source>
        <dbReference type="EMBL" id="KAG2217566.1"/>
    </source>
</evidence>
<keyword evidence="12" id="KW-1185">Reference proteome</keyword>
<gene>
    <name evidence="11" type="ORF">INT45_004919</name>
</gene>
<dbReference type="GO" id="GO:0046540">
    <property type="term" value="C:U4/U6 x U5 tri-snRNP complex"/>
    <property type="evidence" value="ECO:0007669"/>
    <property type="project" value="InterPro"/>
</dbReference>
<evidence type="ECO:0000259" key="10">
    <source>
        <dbReference type="PROSITE" id="PS51358"/>
    </source>
</evidence>
<dbReference type="InterPro" id="IPR036070">
    <property type="entry name" value="Nop_dom_sf"/>
</dbReference>
<dbReference type="Proteomes" id="UP000646827">
    <property type="component" value="Unassembled WGS sequence"/>
</dbReference>
<keyword evidence="4" id="KW-0747">Spliceosome</keyword>
<evidence type="ECO:0000313" key="12">
    <source>
        <dbReference type="Proteomes" id="UP000646827"/>
    </source>
</evidence>
<dbReference type="FunFam" id="1.10.287.4070:FF:000003">
    <property type="entry name" value="U4/U6 small nuclear ribonucleoprotein PRP31"/>
    <property type="match status" value="1"/>
</dbReference>
<keyword evidence="6" id="KW-0508">mRNA splicing</keyword>
<feature type="region of interest" description="Disordered" evidence="9">
    <location>
        <begin position="350"/>
        <end position="385"/>
    </location>
</feature>